<dbReference type="InterPro" id="IPR036922">
    <property type="entry name" value="Rieske_2Fe-2S_sf"/>
</dbReference>
<dbReference type="InterPro" id="IPR017941">
    <property type="entry name" value="Rieske_2Fe-2S"/>
</dbReference>
<dbReference type="Gene3D" id="2.102.10.10">
    <property type="entry name" value="Rieske [2Fe-2S] iron-sulphur domain"/>
    <property type="match status" value="1"/>
</dbReference>
<evidence type="ECO:0000313" key="8">
    <source>
        <dbReference type="EMBL" id="MBB5696127.1"/>
    </source>
</evidence>
<dbReference type="AlphaFoldDB" id="A0A840YI09"/>
<organism evidence="8 9">
    <name type="scientific">Muricoccus pecuniae</name>
    <dbReference type="NCBI Taxonomy" id="693023"/>
    <lineage>
        <taxon>Bacteria</taxon>
        <taxon>Pseudomonadati</taxon>
        <taxon>Pseudomonadota</taxon>
        <taxon>Alphaproteobacteria</taxon>
        <taxon>Acetobacterales</taxon>
        <taxon>Roseomonadaceae</taxon>
        <taxon>Muricoccus</taxon>
    </lineage>
</organism>
<name>A0A840YI09_9PROT</name>
<dbReference type="PANTHER" id="PTHR21496:SF23">
    <property type="entry name" value="3-PHENYLPROPIONATE_CINNAMIC ACID DIOXYGENASE FERREDOXIN SUBUNIT"/>
    <property type="match status" value="1"/>
</dbReference>
<evidence type="ECO:0000256" key="1">
    <source>
        <dbReference type="ARBA" id="ARBA00022714"/>
    </source>
</evidence>
<dbReference type="GO" id="GO:0051537">
    <property type="term" value="F:2 iron, 2 sulfur cluster binding"/>
    <property type="evidence" value="ECO:0007669"/>
    <property type="project" value="UniProtKB-KW"/>
</dbReference>
<keyword evidence="1" id="KW-0001">2Fe-2S</keyword>
<dbReference type="GO" id="GO:0042128">
    <property type="term" value="P:nitrate assimilation"/>
    <property type="evidence" value="ECO:0007669"/>
    <property type="project" value="UniProtKB-KW"/>
</dbReference>
<feature type="domain" description="Rieske" evidence="7">
    <location>
        <begin position="5"/>
        <end position="100"/>
    </location>
</feature>
<dbReference type="InterPro" id="IPR012748">
    <property type="entry name" value="Rieske-like_NirD"/>
</dbReference>
<dbReference type="SUPFAM" id="SSF50022">
    <property type="entry name" value="ISP domain"/>
    <property type="match status" value="1"/>
</dbReference>
<evidence type="ECO:0000313" key="9">
    <source>
        <dbReference type="Proteomes" id="UP000580654"/>
    </source>
</evidence>
<protein>
    <submittedName>
        <fullName evidence="8">Nitrite reductase (NADH) small subunit</fullName>
        <ecNumber evidence="8">1.7.1.15</ecNumber>
    </submittedName>
</protein>
<dbReference type="Pfam" id="PF13806">
    <property type="entry name" value="Rieske_2"/>
    <property type="match status" value="1"/>
</dbReference>
<keyword evidence="3 8" id="KW-0560">Oxidoreductase</keyword>
<evidence type="ECO:0000259" key="7">
    <source>
        <dbReference type="PROSITE" id="PS51296"/>
    </source>
</evidence>
<keyword evidence="9" id="KW-1185">Reference proteome</keyword>
<evidence type="ECO:0000256" key="4">
    <source>
        <dbReference type="ARBA" id="ARBA00023004"/>
    </source>
</evidence>
<dbReference type="GO" id="GO:0106316">
    <property type="term" value="F:nitrite reductase (NADH) activity"/>
    <property type="evidence" value="ECO:0007669"/>
    <property type="project" value="UniProtKB-EC"/>
</dbReference>
<gene>
    <name evidence="8" type="ORF">FHS87_004197</name>
</gene>
<dbReference type="GO" id="GO:0046872">
    <property type="term" value="F:metal ion binding"/>
    <property type="evidence" value="ECO:0007669"/>
    <property type="project" value="UniProtKB-KW"/>
</dbReference>
<dbReference type="EC" id="1.7.1.15" evidence="8"/>
<accession>A0A840YI09</accession>
<comment type="caution">
    <text evidence="8">The sequence shown here is derived from an EMBL/GenBank/DDBJ whole genome shotgun (WGS) entry which is preliminary data.</text>
</comment>
<keyword evidence="6" id="KW-0534">Nitrate assimilation</keyword>
<evidence type="ECO:0000256" key="6">
    <source>
        <dbReference type="ARBA" id="ARBA00023063"/>
    </source>
</evidence>
<reference evidence="8 9" key="1">
    <citation type="submission" date="2020-08" db="EMBL/GenBank/DDBJ databases">
        <title>Genomic Encyclopedia of Type Strains, Phase IV (KMG-IV): sequencing the most valuable type-strain genomes for metagenomic binning, comparative biology and taxonomic classification.</title>
        <authorList>
            <person name="Goeker M."/>
        </authorList>
    </citation>
    <scope>NUCLEOTIDE SEQUENCE [LARGE SCALE GENOMIC DNA]</scope>
    <source>
        <strain evidence="8 9">DSM 25622</strain>
    </source>
</reference>
<dbReference type="PANTHER" id="PTHR21496">
    <property type="entry name" value="FERREDOXIN-RELATED"/>
    <property type="match status" value="1"/>
</dbReference>
<dbReference type="EMBL" id="JACIJD010000030">
    <property type="protein sequence ID" value="MBB5696127.1"/>
    <property type="molecule type" value="Genomic_DNA"/>
</dbReference>
<dbReference type="PROSITE" id="PS51296">
    <property type="entry name" value="RIESKE"/>
    <property type="match status" value="1"/>
</dbReference>
<dbReference type="Proteomes" id="UP000580654">
    <property type="component" value="Unassembled WGS sequence"/>
</dbReference>
<evidence type="ECO:0000256" key="3">
    <source>
        <dbReference type="ARBA" id="ARBA00023002"/>
    </source>
</evidence>
<sequence>MSAEIPIARLSDIPPGEGRNFKVEGRCIAIFHTRSGQVFATQPDCPHKGGPLADGLTGGTTIVCPLHERSWDLATGRPVADSDRPLTIYPVRAAADGTLLVGLPAVTSTPA</sequence>
<proteinExistence type="predicted"/>
<evidence type="ECO:0000256" key="5">
    <source>
        <dbReference type="ARBA" id="ARBA00023014"/>
    </source>
</evidence>
<keyword evidence="5" id="KW-0411">Iron-sulfur</keyword>
<keyword evidence="4" id="KW-0408">Iron</keyword>
<dbReference type="RefSeq" id="WP_184521228.1">
    <property type="nucleotide sequence ID" value="NZ_JACIJD010000030.1"/>
</dbReference>
<evidence type="ECO:0000256" key="2">
    <source>
        <dbReference type="ARBA" id="ARBA00022723"/>
    </source>
</evidence>
<keyword evidence="2" id="KW-0479">Metal-binding</keyword>